<keyword evidence="6 7" id="KW-0012">Acyltransferase</keyword>
<feature type="active site" description="Proton acceptor" evidence="7">
    <location>
        <position position="260"/>
    </location>
</feature>
<keyword evidence="10" id="KW-1185">Reference proteome</keyword>
<dbReference type="GO" id="GO:0016410">
    <property type="term" value="F:N-acyltransferase activity"/>
    <property type="evidence" value="ECO:0007669"/>
    <property type="project" value="InterPro"/>
</dbReference>
<organism evidence="9 10">
    <name type="scientific">Yoonia litorea</name>
    <dbReference type="NCBI Taxonomy" id="1123755"/>
    <lineage>
        <taxon>Bacteria</taxon>
        <taxon>Pseudomonadati</taxon>
        <taxon>Pseudomonadota</taxon>
        <taxon>Alphaproteobacteria</taxon>
        <taxon>Rhodobacterales</taxon>
        <taxon>Paracoccaceae</taxon>
        <taxon>Yoonia</taxon>
    </lineage>
</organism>
<evidence type="ECO:0000256" key="1">
    <source>
        <dbReference type="ARBA" id="ARBA00022516"/>
    </source>
</evidence>
<dbReference type="PANTHER" id="PTHR43378:SF2">
    <property type="entry name" value="UDP-3-O-ACYLGLUCOSAMINE N-ACYLTRANSFERASE 1, MITOCHONDRIAL-RELATED"/>
    <property type="match status" value="1"/>
</dbReference>
<evidence type="ECO:0000256" key="6">
    <source>
        <dbReference type="ARBA" id="ARBA00023315"/>
    </source>
</evidence>
<dbReference type="Pfam" id="PF00132">
    <property type="entry name" value="Hexapep"/>
    <property type="match status" value="1"/>
</dbReference>
<feature type="domain" description="UDP-3-O-[3-hydroxymyristoyl] glucosamine N-acyltransferase non-repeat region" evidence="8">
    <location>
        <begin position="21"/>
        <end position="89"/>
    </location>
</feature>
<dbReference type="AlphaFoldDB" id="A0A1I6M139"/>
<dbReference type="EMBL" id="FOZM01000001">
    <property type="protein sequence ID" value="SFS09436.1"/>
    <property type="molecule type" value="Genomic_DNA"/>
</dbReference>
<protein>
    <recommendedName>
        <fullName evidence="7">UDP-3-O-acylglucosamine N-acyltransferase</fullName>
        <ecNumber evidence="7">2.3.1.191</ecNumber>
    </recommendedName>
</protein>
<dbReference type="Gene3D" id="3.40.1390.10">
    <property type="entry name" value="MurE/MurF, N-terminal domain"/>
    <property type="match status" value="1"/>
</dbReference>
<keyword evidence="4 7" id="KW-0677">Repeat</keyword>
<dbReference type="PANTHER" id="PTHR43378">
    <property type="entry name" value="UDP-3-O-ACYLGLUCOSAMINE N-ACYLTRANSFERASE"/>
    <property type="match status" value="1"/>
</dbReference>
<comment type="subunit">
    <text evidence="7">Homotrimer.</text>
</comment>
<dbReference type="InterPro" id="IPR011004">
    <property type="entry name" value="Trimer_LpxA-like_sf"/>
</dbReference>
<dbReference type="STRING" id="1123755.SAMN05444714_1120"/>
<evidence type="ECO:0000256" key="7">
    <source>
        <dbReference type="HAMAP-Rule" id="MF_00523"/>
    </source>
</evidence>
<dbReference type="GO" id="GO:0016020">
    <property type="term" value="C:membrane"/>
    <property type="evidence" value="ECO:0007669"/>
    <property type="project" value="GOC"/>
</dbReference>
<keyword evidence="3 7" id="KW-0808">Transferase</keyword>
<gene>
    <name evidence="7" type="primary">lpxD</name>
    <name evidence="9" type="ORF">SAMN05444714_1120</name>
</gene>
<keyword evidence="5 7" id="KW-0443">Lipid metabolism</keyword>
<dbReference type="EC" id="2.3.1.191" evidence="7"/>
<dbReference type="OrthoDB" id="9784739at2"/>
<reference evidence="9 10" key="1">
    <citation type="submission" date="2016-10" db="EMBL/GenBank/DDBJ databases">
        <authorList>
            <person name="de Groot N.N."/>
        </authorList>
    </citation>
    <scope>NUCLEOTIDE SEQUENCE [LARGE SCALE GENOMIC DNA]</scope>
    <source>
        <strain evidence="9 10">DSM 29433</strain>
    </source>
</reference>
<dbReference type="NCBIfam" id="NF002060">
    <property type="entry name" value="PRK00892.1"/>
    <property type="match status" value="1"/>
</dbReference>
<evidence type="ECO:0000259" key="8">
    <source>
        <dbReference type="Pfam" id="PF04613"/>
    </source>
</evidence>
<dbReference type="UniPathway" id="UPA00973"/>
<dbReference type="CDD" id="cd03352">
    <property type="entry name" value="LbH_LpxD"/>
    <property type="match status" value="1"/>
</dbReference>
<evidence type="ECO:0000256" key="2">
    <source>
        <dbReference type="ARBA" id="ARBA00022556"/>
    </source>
</evidence>
<dbReference type="PROSITE" id="PS00101">
    <property type="entry name" value="HEXAPEP_TRANSFERASES"/>
    <property type="match status" value="1"/>
</dbReference>
<comment type="catalytic activity">
    <reaction evidence="7">
        <text>a UDP-3-O-[(3R)-3-hydroxyacyl]-alpha-D-glucosamine + a (3R)-hydroxyacyl-[ACP] = a UDP-2-N,3-O-bis[(3R)-3-hydroxyacyl]-alpha-D-glucosamine + holo-[ACP] + H(+)</text>
        <dbReference type="Rhea" id="RHEA:53836"/>
        <dbReference type="Rhea" id="RHEA-COMP:9685"/>
        <dbReference type="Rhea" id="RHEA-COMP:9945"/>
        <dbReference type="ChEBI" id="CHEBI:15378"/>
        <dbReference type="ChEBI" id="CHEBI:64479"/>
        <dbReference type="ChEBI" id="CHEBI:78827"/>
        <dbReference type="ChEBI" id="CHEBI:137740"/>
        <dbReference type="ChEBI" id="CHEBI:137748"/>
        <dbReference type="EC" id="2.3.1.191"/>
    </reaction>
</comment>
<dbReference type="Proteomes" id="UP000198926">
    <property type="component" value="Unassembled WGS sequence"/>
</dbReference>
<dbReference type="GO" id="GO:0009245">
    <property type="term" value="P:lipid A biosynthetic process"/>
    <property type="evidence" value="ECO:0007669"/>
    <property type="project" value="UniProtKB-UniRule"/>
</dbReference>
<dbReference type="RefSeq" id="WP_090204986.1">
    <property type="nucleotide sequence ID" value="NZ_FOZM01000001.1"/>
</dbReference>
<sequence>MSQTVKEIAAALGAEAHGAVDLLVTGAAEPATAGPDDLALAMTPAYGEALQHGNARAAIVWQGADWQALGLEAAIIAPRARLAMAGLTQMLDAPLPGEGIHPTAHIDPTSTLGEGVSIGAFSVVGAGAKIGKGCWIGAQASIAENVVVGDDCQIHEGVRLQRRTRIGDRVILQPNVVIGGDGFSFVTAEPANVEKARETLGEAATEIPADPRWHRIHSLGGVEIANDVEIGANSCVDAGTIRPTKIGVGTKVDSLVQVGHNVIVGDHCLLCAQAGVAGSTVIGDRVVVGGKAGVADNLKVGDDVVLGGGTIVLSNVPAGRVMMGYPATKMQTHIESYKALRRLPRLLQTLTKR</sequence>
<dbReference type="Gene3D" id="2.160.10.10">
    <property type="entry name" value="Hexapeptide repeat proteins"/>
    <property type="match status" value="1"/>
</dbReference>
<dbReference type="InterPro" id="IPR001451">
    <property type="entry name" value="Hexapep"/>
</dbReference>
<dbReference type="Pfam" id="PF14602">
    <property type="entry name" value="Hexapep_2"/>
    <property type="match status" value="1"/>
</dbReference>
<evidence type="ECO:0000256" key="4">
    <source>
        <dbReference type="ARBA" id="ARBA00022737"/>
    </source>
</evidence>
<dbReference type="Pfam" id="PF04613">
    <property type="entry name" value="LpxD"/>
    <property type="match status" value="1"/>
</dbReference>
<evidence type="ECO:0000256" key="5">
    <source>
        <dbReference type="ARBA" id="ARBA00023098"/>
    </source>
</evidence>
<keyword evidence="2 7" id="KW-0441">Lipid A biosynthesis</keyword>
<comment type="pathway">
    <text evidence="7">Bacterial outer membrane biogenesis; LPS lipid A biosynthesis.</text>
</comment>
<dbReference type="InterPro" id="IPR007691">
    <property type="entry name" value="LpxD"/>
</dbReference>
<evidence type="ECO:0000313" key="9">
    <source>
        <dbReference type="EMBL" id="SFS09436.1"/>
    </source>
</evidence>
<name>A0A1I6M139_9RHOB</name>
<accession>A0A1I6M139</accession>
<dbReference type="GO" id="GO:0103118">
    <property type="term" value="F:UDP-3-O-[(3R)-3-hydroxyacyl]-glucosamine N-acyltransferase activity"/>
    <property type="evidence" value="ECO:0007669"/>
    <property type="project" value="UniProtKB-EC"/>
</dbReference>
<proteinExistence type="inferred from homology"/>
<comment type="function">
    <text evidence="7">Catalyzes the N-acylation of UDP-3-O-acylglucosamine using 3-hydroxyacyl-ACP as the acyl donor. Is involved in the biosynthesis of lipid A, a phosphorylated glycolipid that anchors the lipopolysaccharide to the outer membrane of the cell.</text>
</comment>
<comment type="similarity">
    <text evidence="7">Belongs to the transferase hexapeptide repeat family. LpxD subfamily.</text>
</comment>
<dbReference type="HAMAP" id="MF_00523">
    <property type="entry name" value="LpxD"/>
    <property type="match status" value="1"/>
</dbReference>
<keyword evidence="1 7" id="KW-0444">Lipid biosynthesis</keyword>
<evidence type="ECO:0000256" key="3">
    <source>
        <dbReference type="ARBA" id="ARBA00022679"/>
    </source>
</evidence>
<dbReference type="InterPro" id="IPR020573">
    <property type="entry name" value="UDP_GlcNAc_AcTrfase_non-rep"/>
</dbReference>
<evidence type="ECO:0000313" key="10">
    <source>
        <dbReference type="Proteomes" id="UP000198926"/>
    </source>
</evidence>
<dbReference type="InterPro" id="IPR018357">
    <property type="entry name" value="Hexapep_transf_CS"/>
</dbReference>
<dbReference type="SUPFAM" id="SSF51161">
    <property type="entry name" value="Trimeric LpxA-like enzymes"/>
    <property type="match status" value="1"/>
</dbReference>